<evidence type="ECO:0000313" key="6">
    <source>
        <dbReference type="EMBL" id="SPT68841.1"/>
    </source>
</evidence>
<protein>
    <recommendedName>
        <fullName evidence="3">Regulatory protein RecX</fullName>
    </recommendedName>
</protein>
<dbReference type="RefSeq" id="WP_113743056.1">
    <property type="nucleotide sequence ID" value="NZ_UAPV01000001.1"/>
</dbReference>
<evidence type="ECO:0000256" key="2">
    <source>
        <dbReference type="ARBA" id="ARBA00009695"/>
    </source>
</evidence>
<dbReference type="GO" id="GO:0006282">
    <property type="term" value="P:regulation of DNA repair"/>
    <property type="evidence" value="ECO:0007669"/>
    <property type="project" value="InterPro"/>
</dbReference>
<reference evidence="6 7" key="1">
    <citation type="submission" date="2018-06" db="EMBL/GenBank/DDBJ databases">
        <authorList>
            <consortium name="Pathogen Informatics"/>
            <person name="Doyle S."/>
        </authorList>
    </citation>
    <scope>NUCLEOTIDE SEQUENCE [LARGE SCALE GENOMIC DNA]</scope>
    <source>
        <strain evidence="6 7">NCTC13093</strain>
    </source>
</reference>
<dbReference type="PANTHER" id="PTHR33602">
    <property type="entry name" value="REGULATORY PROTEIN RECX FAMILY PROTEIN"/>
    <property type="match status" value="1"/>
</dbReference>
<proteinExistence type="inferred from homology"/>
<dbReference type="InterPro" id="IPR036388">
    <property type="entry name" value="WH-like_DNA-bd_sf"/>
</dbReference>
<keyword evidence="7" id="KW-1185">Reference proteome</keyword>
<organism evidence="6 7">
    <name type="scientific">Anaerobiospirillum thomasii</name>
    <dbReference type="NCBI Taxonomy" id="179995"/>
    <lineage>
        <taxon>Bacteria</taxon>
        <taxon>Pseudomonadati</taxon>
        <taxon>Pseudomonadota</taxon>
        <taxon>Gammaproteobacteria</taxon>
        <taxon>Aeromonadales</taxon>
        <taxon>Succinivibrionaceae</taxon>
        <taxon>Anaerobiospirillum</taxon>
    </lineage>
</organism>
<evidence type="ECO:0000256" key="4">
    <source>
        <dbReference type="ARBA" id="ARBA00022490"/>
    </source>
</evidence>
<dbReference type="PANTHER" id="PTHR33602:SF1">
    <property type="entry name" value="REGULATORY PROTEIN RECX FAMILY PROTEIN"/>
    <property type="match status" value="1"/>
</dbReference>
<evidence type="ECO:0000256" key="3">
    <source>
        <dbReference type="ARBA" id="ARBA00018111"/>
    </source>
</evidence>
<dbReference type="Pfam" id="PF21982">
    <property type="entry name" value="RecX_HTH1"/>
    <property type="match status" value="1"/>
</dbReference>
<dbReference type="AlphaFoldDB" id="A0A2X0WTQ8"/>
<dbReference type="Gene3D" id="1.10.10.10">
    <property type="entry name" value="Winged helix-like DNA-binding domain superfamily/Winged helix DNA-binding domain"/>
    <property type="match status" value="3"/>
</dbReference>
<evidence type="ECO:0000256" key="1">
    <source>
        <dbReference type="ARBA" id="ARBA00004496"/>
    </source>
</evidence>
<feature type="domain" description="RecX first three-helical" evidence="5">
    <location>
        <begin position="16"/>
        <end position="54"/>
    </location>
</feature>
<dbReference type="InterPro" id="IPR053926">
    <property type="entry name" value="RecX_HTH_1st"/>
</dbReference>
<dbReference type="Proteomes" id="UP000250086">
    <property type="component" value="Unassembled WGS sequence"/>
</dbReference>
<gene>
    <name evidence="6" type="primary">recX</name>
    <name evidence="6" type="ORF">NCTC13093_00187</name>
</gene>
<dbReference type="EMBL" id="UAPV01000001">
    <property type="protein sequence ID" value="SPT68841.1"/>
    <property type="molecule type" value="Genomic_DNA"/>
</dbReference>
<dbReference type="GO" id="GO:0005737">
    <property type="term" value="C:cytoplasm"/>
    <property type="evidence" value="ECO:0007669"/>
    <property type="project" value="UniProtKB-SubCell"/>
</dbReference>
<accession>A0A2X0WTQ8</accession>
<comment type="subcellular location">
    <subcellularLocation>
        <location evidence="1">Cytoplasm</location>
    </subcellularLocation>
</comment>
<comment type="similarity">
    <text evidence="2">Belongs to the RecX family.</text>
</comment>
<name>A0A2X0WTQ8_9GAMM</name>
<dbReference type="InterPro" id="IPR003783">
    <property type="entry name" value="Regulatory_RecX"/>
</dbReference>
<evidence type="ECO:0000313" key="7">
    <source>
        <dbReference type="Proteomes" id="UP000250086"/>
    </source>
</evidence>
<evidence type="ECO:0000259" key="5">
    <source>
        <dbReference type="Pfam" id="PF21982"/>
    </source>
</evidence>
<keyword evidence="4" id="KW-0963">Cytoplasm</keyword>
<sequence length="157" mass="18234">MIYKGSKEKINDDSAAFNAALRLLTRREYSKSELLKKLTQRYSLVSAKNALSRCIDSGYQSDTRYADMLSRHYYACHYGPLKLVYAARLKGIGKELLQDFIDSHNWQSMAFEALVKKYGESEFDYQMRLKALSFLQRRGFLKDQCIGALNEYMNLPK</sequence>